<dbReference type="OrthoDB" id="5348092at2759"/>
<evidence type="ECO:0000256" key="4">
    <source>
        <dbReference type="ARBA" id="ARBA00023015"/>
    </source>
</evidence>
<sequence length="315" mass="36277">MYELFLTTLVDDDDIQAACSVLGGLCAMPAWQSLHRVLYFKGPGKPGGISNQNSIVKTPRKDIQMLWKDLHQQLSRQSYILQARYEVFKDKDFGPTAPEVDFNARAGTLRWTDFPDPPQVRSSVTQRKKTEIWDQRNLLSVMKDNNYQFKSEAIEETYQFFREDVEFCLSRHYILQMNGDNGPLTQTATWDTMSPADPGQRWMFLIKVHVHQDNKPDEILKAHEQLANIRRELEGVFEFRMFDRRIHDTRVAVEMRNAPAPLPQVMTITDQRSLNSARSLGESFEDSAVNGKVQSQTVGAPDFAPDQVRAEPYPY</sequence>
<dbReference type="KEGG" id="cfj:CFIO01_10035"/>
<feature type="region of interest" description="Disordered" evidence="9">
    <location>
        <begin position="283"/>
        <end position="315"/>
    </location>
</feature>
<evidence type="ECO:0000256" key="2">
    <source>
        <dbReference type="ARBA" id="ARBA00009814"/>
    </source>
</evidence>
<protein>
    <recommendedName>
        <fullName evidence="3 8">Mediator of RNA polymerase II transcription subunit 18</fullName>
    </recommendedName>
    <alternativeName>
        <fullName evidence="7 8">Mediator complex subunit 18</fullName>
    </alternativeName>
</protein>
<name>A0A010S321_9PEZI</name>
<keyword evidence="6 8" id="KW-0539">Nucleus</keyword>
<gene>
    <name evidence="8" type="primary">MED18</name>
    <name evidence="10" type="ORF">CFIO01_10035</name>
</gene>
<organism evidence="10 11">
    <name type="scientific">Colletotrichum fioriniae PJ7</name>
    <dbReference type="NCBI Taxonomy" id="1445577"/>
    <lineage>
        <taxon>Eukaryota</taxon>
        <taxon>Fungi</taxon>
        <taxon>Dikarya</taxon>
        <taxon>Ascomycota</taxon>
        <taxon>Pezizomycotina</taxon>
        <taxon>Sordariomycetes</taxon>
        <taxon>Hypocreomycetidae</taxon>
        <taxon>Glomerellales</taxon>
        <taxon>Glomerellaceae</taxon>
        <taxon>Colletotrichum</taxon>
        <taxon>Colletotrichum acutatum species complex</taxon>
    </lineage>
</organism>
<comment type="caution">
    <text evidence="10">The sequence shown here is derived from an EMBL/GenBank/DDBJ whole genome shotgun (WGS) entry which is preliminary data.</text>
</comment>
<dbReference type="EMBL" id="JARH01000595">
    <property type="protein sequence ID" value="EXF78968.1"/>
    <property type="molecule type" value="Genomic_DNA"/>
</dbReference>
<comment type="subunit">
    <text evidence="8">Component of the Mediator complex.</text>
</comment>
<dbReference type="GO" id="GO:0070847">
    <property type="term" value="C:core mediator complex"/>
    <property type="evidence" value="ECO:0007669"/>
    <property type="project" value="TreeGrafter"/>
</dbReference>
<evidence type="ECO:0000256" key="3">
    <source>
        <dbReference type="ARBA" id="ARBA00019612"/>
    </source>
</evidence>
<keyword evidence="4 8" id="KW-0805">Transcription regulation</keyword>
<keyword evidence="11" id="KW-1185">Reference proteome</keyword>
<dbReference type="Pfam" id="PF09637">
    <property type="entry name" value="Med18"/>
    <property type="match status" value="1"/>
</dbReference>
<evidence type="ECO:0000256" key="9">
    <source>
        <dbReference type="SAM" id="MobiDB-lite"/>
    </source>
</evidence>
<dbReference type="STRING" id="1445577.A0A010S321"/>
<evidence type="ECO:0000256" key="5">
    <source>
        <dbReference type="ARBA" id="ARBA00023163"/>
    </source>
</evidence>
<dbReference type="PANTHER" id="PTHR13321:SF2">
    <property type="entry name" value="MEDIATOR OF RNA POLYMERASE II TRANSCRIPTION SUBUNIT 18"/>
    <property type="match status" value="1"/>
</dbReference>
<keyword evidence="8" id="KW-0010">Activator</keyword>
<evidence type="ECO:0000256" key="8">
    <source>
        <dbReference type="RuleBase" id="RU364150"/>
    </source>
</evidence>
<comment type="subcellular location">
    <subcellularLocation>
        <location evidence="1 8">Nucleus</location>
    </subcellularLocation>
</comment>
<comment type="function">
    <text evidence="8">Component of the Mediator complex, a coactivator involved in the regulated transcription of nearly all RNA polymerase II-dependent genes. Mediator functions as a bridge to convey information from gene-specific regulatory proteins to the basal RNA polymerase II transcription machinery. Mediator is recruited to promoters by direct interactions with regulatory proteins and serves as a scaffold for the assembly of a functional preinitiation complex with RNA polymerase II and the general transcription factors.</text>
</comment>
<reference evidence="10 11" key="1">
    <citation type="submission" date="2014-02" db="EMBL/GenBank/DDBJ databases">
        <title>The genome sequence of Colletotrichum fioriniae PJ7.</title>
        <authorList>
            <person name="Baroncelli R."/>
            <person name="Thon M.R."/>
        </authorList>
    </citation>
    <scope>NUCLEOTIDE SEQUENCE [LARGE SCALE GENOMIC DNA]</scope>
    <source>
        <strain evidence="10 11">PJ7</strain>
    </source>
</reference>
<evidence type="ECO:0000256" key="1">
    <source>
        <dbReference type="ARBA" id="ARBA00004123"/>
    </source>
</evidence>
<comment type="similarity">
    <text evidence="2 8">Belongs to the Mediator complex subunit 18 family.</text>
</comment>
<dbReference type="GO" id="GO:0016592">
    <property type="term" value="C:mediator complex"/>
    <property type="evidence" value="ECO:0007669"/>
    <property type="project" value="InterPro"/>
</dbReference>
<dbReference type="HOGENOM" id="CLU_042562_1_0_1"/>
<dbReference type="GO" id="GO:0006357">
    <property type="term" value="P:regulation of transcription by RNA polymerase II"/>
    <property type="evidence" value="ECO:0007669"/>
    <property type="project" value="InterPro"/>
</dbReference>
<evidence type="ECO:0000313" key="11">
    <source>
        <dbReference type="Proteomes" id="UP000020467"/>
    </source>
</evidence>
<keyword evidence="5 8" id="KW-0804">Transcription</keyword>
<dbReference type="InterPro" id="IPR019095">
    <property type="entry name" value="Mediator_Med18"/>
</dbReference>
<dbReference type="AlphaFoldDB" id="A0A010S321"/>
<evidence type="ECO:0000256" key="6">
    <source>
        <dbReference type="ARBA" id="ARBA00023242"/>
    </source>
</evidence>
<dbReference type="GO" id="GO:0006369">
    <property type="term" value="P:termination of RNA polymerase II transcription"/>
    <property type="evidence" value="ECO:0007669"/>
    <property type="project" value="TreeGrafter"/>
</dbReference>
<accession>A0A010S321</accession>
<evidence type="ECO:0000313" key="10">
    <source>
        <dbReference type="EMBL" id="EXF78968.1"/>
    </source>
</evidence>
<evidence type="ECO:0000256" key="7">
    <source>
        <dbReference type="ARBA" id="ARBA00032012"/>
    </source>
</evidence>
<dbReference type="Gene3D" id="2.40.320.10">
    <property type="entry name" value="Hypothetical Protein Pfu-838710-001"/>
    <property type="match status" value="1"/>
</dbReference>
<dbReference type="PANTHER" id="PTHR13321">
    <property type="entry name" value="MEDIATOR OF RNA POLYMERASE II TRANSCRIPTION, SUBUNIT 18"/>
    <property type="match status" value="1"/>
</dbReference>
<dbReference type="Proteomes" id="UP000020467">
    <property type="component" value="Unassembled WGS sequence"/>
</dbReference>
<dbReference type="eggNOG" id="ENOG502RI2G">
    <property type="taxonomic scope" value="Eukaryota"/>
</dbReference>
<proteinExistence type="inferred from homology"/>
<dbReference type="GO" id="GO:0003712">
    <property type="term" value="F:transcription coregulator activity"/>
    <property type="evidence" value="ECO:0007669"/>
    <property type="project" value="InterPro"/>
</dbReference>